<keyword evidence="1" id="KW-0812">Transmembrane</keyword>
<evidence type="ECO:0000313" key="3">
    <source>
        <dbReference type="Proteomes" id="UP000698335"/>
    </source>
</evidence>
<feature type="transmembrane region" description="Helical" evidence="1">
    <location>
        <begin position="173"/>
        <end position="206"/>
    </location>
</feature>
<name>A0A930VYK1_9ACTN</name>
<accession>A0A930VYK1</accession>
<reference evidence="2" key="1">
    <citation type="submission" date="2020-04" db="EMBL/GenBank/DDBJ databases">
        <title>Deep metagenomics examines the oral microbiome during advanced dental caries in children, revealing novel taxa and co-occurrences with host molecules.</title>
        <authorList>
            <person name="Baker J.L."/>
            <person name="Morton J.T."/>
            <person name="Dinis M."/>
            <person name="Alvarez R."/>
            <person name="Tran N.C."/>
            <person name="Knight R."/>
            <person name="Edlund A."/>
        </authorList>
    </citation>
    <scope>NUCLEOTIDE SEQUENCE</scope>
    <source>
        <strain evidence="2">JCVI_38_bin.5</strain>
    </source>
</reference>
<dbReference type="Proteomes" id="UP000698335">
    <property type="component" value="Unassembled WGS sequence"/>
</dbReference>
<protein>
    <submittedName>
        <fullName evidence="2">Uncharacterized protein</fullName>
    </submittedName>
</protein>
<feature type="non-terminal residue" evidence="2">
    <location>
        <position position="1"/>
    </location>
</feature>
<gene>
    <name evidence="2" type="ORF">HXK26_07445</name>
</gene>
<dbReference type="EMBL" id="JABZGW010000410">
    <property type="protein sequence ID" value="MBF4808510.1"/>
    <property type="molecule type" value="Genomic_DNA"/>
</dbReference>
<keyword evidence="1" id="KW-1133">Transmembrane helix</keyword>
<evidence type="ECO:0000256" key="1">
    <source>
        <dbReference type="SAM" id="Phobius"/>
    </source>
</evidence>
<feature type="transmembrane region" description="Helical" evidence="1">
    <location>
        <begin position="116"/>
        <end position="142"/>
    </location>
</feature>
<keyword evidence="1" id="KW-0472">Membrane</keyword>
<organism evidence="2 3">
    <name type="scientific">Lancefieldella rimae</name>
    <dbReference type="NCBI Taxonomy" id="1383"/>
    <lineage>
        <taxon>Bacteria</taxon>
        <taxon>Bacillati</taxon>
        <taxon>Actinomycetota</taxon>
        <taxon>Coriobacteriia</taxon>
        <taxon>Coriobacteriales</taxon>
        <taxon>Atopobiaceae</taxon>
        <taxon>Lancefieldella</taxon>
    </lineage>
</organism>
<sequence length="225" mass="24766">SYDSNIITTFMKNPEYQFSTYDGTQQLFTWSAGADQPATADNFVIAVITANNMVPFESESLVATGLENDYVKLNDGAASKLLSDKKTVTLNENSLQARFATVENYINGLSKTLEDLFVLFSVVLIMMIVTIAIMLVCLINVVNRMNAREIGVKYVLGFSTWDMYKREILFVNLTIALGTAICGICRCNAGLIVGVALLVISNVVIFDTVRRKSASVVLETVSKEQ</sequence>
<evidence type="ECO:0000313" key="2">
    <source>
        <dbReference type="EMBL" id="MBF4808510.1"/>
    </source>
</evidence>
<dbReference type="AlphaFoldDB" id="A0A930VYK1"/>
<comment type="caution">
    <text evidence="2">The sequence shown here is derived from an EMBL/GenBank/DDBJ whole genome shotgun (WGS) entry which is preliminary data.</text>
</comment>
<proteinExistence type="predicted"/>